<organism evidence="2 3">
    <name type="scientific">Ohtaekwangia kribbensis</name>
    <dbReference type="NCBI Taxonomy" id="688913"/>
    <lineage>
        <taxon>Bacteria</taxon>
        <taxon>Pseudomonadati</taxon>
        <taxon>Bacteroidota</taxon>
        <taxon>Cytophagia</taxon>
        <taxon>Cytophagales</taxon>
        <taxon>Fulvivirgaceae</taxon>
        <taxon>Ohtaekwangia</taxon>
    </lineage>
</organism>
<comment type="caution">
    <text evidence="2">The sequence shown here is derived from an EMBL/GenBank/DDBJ whole genome shotgun (WGS) entry which is preliminary data.</text>
</comment>
<reference evidence="3" key="1">
    <citation type="journal article" date="2019" name="Int. J. Syst. Evol. Microbiol.">
        <title>The Global Catalogue of Microorganisms (GCM) 10K type strain sequencing project: providing services to taxonomists for standard genome sequencing and annotation.</title>
        <authorList>
            <consortium name="The Broad Institute Genomics Platform"/>
            <consortium name="The Broad Institute Genome Sequencing Center for Infectious Disease"/>
            <person name="Wu L."/>
            <person name="Ma J."/>
        </authorList>
    </citation>
    <scope>NUCLEOTIDE SEQUENCE [LARGE SCALE GENOMIC DNA]</scope>
    <source>
        <strain evidence="3">CCUG 58938</strain>
    </source>
</reference>
<evidence type="ECO:0000256" key="1">
    <source>
        <dbReference type="SAM" id="Coils"/>
    </source>
</evidence>
<proteinExistence type="predicted"/>
<feature type="coiled-coil region" evidence="1">
    <location>
        <begin position="11"/>
        <end position="38"/>
    </location>
</feature>
<dbReference type="Proteomes" id="UP001597112">
    <property type="component" value="Unassembled WGS sequence"/>
</dbReference>
<name>A0ABW3K7N9_9BACT</name>
<sequence length="116" mass="13630">MKKRVLKKVGRKELSNRIIQLEQELAKHEEDRNQNLSSYSKSEIFETLSELSVGTDTYEFLGELFFEFLANEVRTTSPSPERLNLYINTRHQIHQLYELARAAKALRTHQHQQVGE</sequence>
<evidence type="ECO:0000313" key="2">
    <source>
        <dbReference type="EMBL" id="MFD1002164.1"/>
    </source>
</evidence>
<dbReference type="RefSeq" id="WP_377583006.1">
    <property type="nucleotide sequence ID" value="NZ_JBHTKA010000008.1"/>
</dbReference>
<evidence type="ECO:0000313" key="3">
    <source>
        <dbReference type="Proteomes" id="UP001597112"/>
    </source>
</evidence>
<keyword evidence="1" id="KW-0175">Coiled coil</keyword>
<keyword evidence="3" id="KW-1185">Reference proteome</keyword>
<gene>
    <name evidence="2" type="ORF">ACFQ21_22755</name>
</gene>
<protein>
    <submittedName>
        <fullName evidence="2">Uncharacterized protein</fullName>
    </submittedName>
</protein>
<accession>A0ABW3K7N9</accession>
<dbReference type="EMBL" id="JBHTKA010000008">
    <property type="protein sequence ID" value="MFD1002164.1"/>
    <property type="molecule type" value="Genomic_DNA"/>
</dbReference>